<sequence length="97" mass="10900">MVSSLLHQHAREDYLCKDKSFSARASNGIMKFATFLQPTLATDGATPTFRHRSCVPRSIPFRAAQRSMLFFTDLPTHPHSYARVALQSRVCKMLVGS</sequence>
<name>A0A224Y7N6_9ACAR</name>
<dbReference type="AlphaFoldDB" id="A0A224Y7N6"/>
<protein>
    <submittedName>
        <fullName evidence="1">Uncharacterized protein</fullName>
    </submittedName>
</protein>
<reference evidence="1" key="1">
    <citation type="journal article" date="2017" name="Parasit. Vectors">
        <title>Sialotranscriptomics of Rhipicephalus zambeziensis reveals intricate expression profiles of secretory proteins and suggests tight temporal transcriptional regulation during blood-feeding.</title>
        <authorList>
            <person name="de Castro M.H."/>
            <person name="de Klerk D."/>
            <person name="Pienaar R."/>
            <person name="Rees D.J.G."/>
            <person name="Mans B.J."/>
        </authorList>
    </citation>
    <scope>NUCLEOTIDE SEQUENCE</scope>
    <source>
        <tissue evidence="1">Salivary glands</tissue>
    </source>
</reference>
<evidence type="ECO:0000313" key="1">
    <source>
        <dbReference type="EMBL" id="MAA13606.1"/>
    </source>
</evidence>
<dbReference type="EMBL" id="GFPF01002460">
    <property type="protein sequence ID" value="MAA13606.1"/>
    <property type="molecule type" value="Transcribed_RNA"/>
</dbReference>
<accession>A0A224Y7N6</accession>
<proteinExistence type="predicted"/>
<organism evidence="1">
    <name type="scientific">Rhipicephalus zambeziensis</name>
    <dbReference type="NCBI Taxonomy" id="60191"/>
    <lineage>
        <taxon>Eukaryota</taxon>
        <taxon>Metazoa</taxon>
        <taxon>Ecdysozoa</taxon>
        <taxon>Arthropoda</taxon>
        <taxon>Chelicerata</taxon>
        <taxon>Arachnida</taxon>
        <taxon>Acari</taxon>
        <taxon>Parasitiformes</taxon>
        <taxon>Ixodida</taxon>
        <taxon>Ixodoidea</taxon>
        <taxon>Ixodidae</taxon>
        <taxon>Rhipicephalinae</taxon>
        <taxon>Rhipicephalus</taxon>
        <taxon>Rhipicephalus</taxon>
    </lineage>
</organism>